<dbReference type="OrthoDB" id="654211at2759"/>
<organism evidence="10 11">
    <name type="scientific">Suhomyces tanzawaensis NRRL Y-17324</name>
    <dbReference type="NCBI Taxonomy" id="984487"/>
    <lineage>
        <taxon>Eukaryota</taxon>
        <taxon>Fungi</taxon>
        <taxon>Dikarya</taxon>
        <taxon>Ascomycota</taxon>
        <taxon>Saccharomycotina</taxon>
        <taxon>Pichiomycetes</taxon>
        <taxon>Debaryomycetaceae</taxon>
        <taxon>Suhomyces</taxon>
    </lineage>
</organism>
<evidence type="ECO:0000256" key="2">
    <source>
        <dbReference type="ARBA" id="ARBA00022723"/>
    </source>
</evidence>
<dbReference type="Gene3D" id="3.30.160.60">
    <property type="entry name" value="Classic Zinc Finger"/>
    <property type="match status" value="2"/>
</dbReference>
<feature type="domain" description="C2H2-type" evidence="9">
    <location>
        <begin position="606"/>
        <end position="634"/>
    </location>
</feature>
<feature type="compositionally biased region" description="Low complexity" evidence="8">
    <location>
        <begin position="240"/>
        <end position="257"/>
    </location>
</feature>
<dbReference type="GO" id="GO:0010468">
    <property type="term" value="P:regulation of gene expression"/>
    <property type="evidence" value="ECO:0007669"/>
    <property type="project" value="TreeGrafter"/>
</dbReference>
<dbReference type="GO" id="GO:1990837">
    <property type="term" value="F:sequence-specific double-stranded DNA binding"/>
    <property type="evidence" value="ECO:0007669"/>
    <property type="project" value="UniProtKB-ARBA"/>
</dbReference>
<dbReference type="PANTHER" id="PTHR16515">
    <property type="entry name" value="PR DOMAIN ZINC FINGER PROTEIN"/>
    <property type="match status" value="1"/>
</dbReference>
<dbReference type="InterPro" id="IPR050331">
    <property type="entry name" value="Zinc_finger"/>
</dbReference>
<sequence length="675" mass="74615">MPGAFKNDNMDLDESPPFTIDLGLYVDPVIGNELFPKPSSTVLKAENSVSPFDDSSRVSSYTNVNYDNVMFANNQDQFNEAANENYHKGSIDSHFHNEMINHNTAHRGNRNHSLSNASLSVNNLYNELSPLTTTTSLTPSVGSVHSTQPSFFSANQYITRNSLEQPPSSIHRPSFDYYSKTRASIDSQHSSQHQRSTGSTGRYTSFTNSITNMLPFMGDRSQRSPLSGPPSPQHQTIGGQPQQASQPQAQSQPQQQSRHLIRSIFKSSINNANPNNANEFELEGDAGLNLTNPETARPVLISEDNYGNGDHDILMSPTKEGSDFDLPDSNTPIKKAKRSKRSLFTRFKAPGKVEAAVEEVDNSQASDEANSFLQKSSLENESLDNSLAGNISVHNSSASLTQSSVNGQNGLYSTSLATSHGNNGQPEPDYAALFENVGKRKHIVSSSSYRKPKIKVKTEPDVNEKHSLLGLGGKSKIKNDPDGMIDNASFSDAKSDSISSGTSLHERSISHDSGENLLNGSSSSAIATASKRILGSKLYQKKKSTQMNMPAATMISKGVEVEVDLESLDLPPDTQIFASNTINSKTRTRGRKENKEADLLDLSKIYLCNYCSRRFKRQEHLKRHFRSLHTLEKPYDCPICQKKFSRSDNLNQHLKTHKQEEEMENMDSRSTKKIQ</sequence>
<name>A0A1E4SLH6_9ASCO</name>
<dbReference type="AlphaFoldDB" id="A0A1E4SLH6"/>
<dbReference type="EMBL" id="KV453911">
    <property type="protein sequence ID" value="ODV80242.1"/>
    <property type="molecule type" value="Genomic_DNA"/>
</dbReference>
<dbReference type="GeneID" id="30985747"/>
<evidence type="ECO:0000259" key="9">
    <source>
        <dbReference type="PROSITE" id="PS50157"/>
    </source>
</evidence>
<evidence type="ECO:0000313" key="11">
    <source>
        <dbReference type="Proteomes" id="UP000094285"/>
    </source>
</evidence>
<keyword evidence="11" id="KW-1185">Reference proteome</keyword>
<evidence type="ECO:0000313" key="10">
    <source>
        <dbReference type="EMBL" id="ODV80242.1"/>
    </source>
</evidence>
<evidence type="ECO:0000256" key="6">
    <source>
        <dbReference type="ARBA" id="ARBA00023242"/>
    </source>
</evidence>
<protein>
    <recommendedName>
        <fullName evidence="9">C2H2-type domain-containing protein</fullName>
    </recommendedName>
</protein>
<dbReference type="InterPro" id="IPR013087">
    <property type="entry name" value="Znf_C2H2_type"/>
</dbReference>
<feature type="compositionally biased region" description="Basic and acidic residues" evidence="8">
    <location>
        <begin position="504"/>
        <end position="514"/>
    </location>
</feature>
<dbReference type="PANTHER" id="PTHR16515:SF66">
    <property type="entry name" value="C2H2-TYPE DOMAIN-CONTAINING PROTEIN"/>
    <property type="match status" value="1"/>
</dbReference>
<dbReference type="SMART" id="SM00355">
    <property type="entry name" value="ZnF_C2H2"/>
    <property type="match status" value="2"/>
</dbReference>
<evidence type="ECO:0000256" key="8">
    <source>
        <dbReference type="SAM" id="MobiDB-lite"/>
    </source>
</evidence>
<evidence type="ECO:0000256" key="7">
    <source>
        <dbReference type="PROSITE-ProRule" id="PRU00042"/>
    </source>
</evidence>
<feature type="region of interest" description="Disordered" evidence="8">
    <location>
        <begin position="182"/>
        <end position="259"/>
    </location>
</feature>
<dbReference type="RefSeq" id="XP_020065364.1">
    <property type="nucleotide sequence ID" value="XM_020211611.1"/>
</dbReference>
<dbReference type="GO" id="GO:0008270">
    <property type="term" value="F:zinc ion binding"/>
    <property type="evidence" value="ECO:0007669"/>
    <property type="project" value="UniProtKB-KW"/>
</dbReference>
<dbReference type="InterPro" id="IPR036236">
    <property type="entry name" value="Znf_C2H2_sf"/>
</dbReference>
<keyword evidence="4 7" id="KW-0863">Zinc-finger</keyword>
<evidence type="ECO:0000256" key="5">
    <source>
        <dbReference type="ARBA" id="ARBA00022833"/>
    </source>
</evidence>
<comment type="subcellular location">
    <subcellularLocation>
        <location evidence="1">Nucleus</location>
    </subcellularLocation>
</comment>
<evidence type="ECO:0000256" key="3">
    <source>
        <dbReference type="ARBA" id="ARBA00022737"/>
    </source>
</evidence>
<keyword evidence="3" id="KW-0677">Repeat</keyword>
<dbReference type="PROSITE" id="PS50157">
    <property type="entry name" value="ZINC_FINGER_C2H2_2"/>
    <property type="match status" value="2"/>
</dbReference>
<feature type="compositionally biased region" description="Basic and acidic residues" evidence="8">
    <location>
        <begin position="457"/>
        <end position="467"/>
    </location>
</feature>
<evidence type="ECO:0000256" key="4">
    <source>
        <dbReference type="ARBA" id="ARBA00022771"/>
    </source>
</evidence>
<keyword evidence="5" id="KW-0862">Zinc</keyword>
<evidence type="ECO:0000256" key="1">
    <source>
        <dbReference type="ARBA" id="ARBA00004123"/>
    </source>
</evidence>
<proteinExistence type="predicted"/>
<reference evidence="11" key="1">
    <citation type="submission" date="2016-05" db="EMBL/GenBank/DDBJ databases">
        <title>Comparative genomics of biotechnologically important yeasts.</title>
        <authorList>
            <consortium name="DOE Joint Genome Institute"/>
            <person name="Riley R."/>
            <person name="Haridas S."/>
            <person name="Wolfe K.H."/>
            <person name="Lopes M.R."/>
            <person name="Hittinger C.T."/>
            <person name="Goker M."/>
            <person name="Salamov A."/>
            <person name="Wisecaver J."/>
            <person name="Long T.M."/>
            <person name="Aerts A.L."/>
            <person name="Barry K."/>
            <person name="Choi C."/>
            <person name="Clum A."/>
            <person name="Coughlan A.Y."/>
            <person name="Deshpande S."/>
            <person name="Douglass A.P."/>
            <person name="Hanson S.J."/>
            <person name="Klenk H.-P."/>
            <person name="Labutti K."/>
            <person name="Lapidus A."/>
            <person name="Lindquist E."/>
            <person name="Lipzen A."/>
            <person name="Meier-Kolthoff J.P."/>
            <person name="Ohm R.A."/>
            <person name="Otillar R.P."/>
            <person name="Pangilinan J."/>
            <person name="Peng Y."/>
            <person name="Rokas A."/>
            <person name="Rosa C.A."/>
            <person name="Scheuner C."/>
            <person name="Sibirny A.A."/>
            <person name="Slot J.C."/>
            <person name="Stielow J.B."/>
            <person name="Sun H."/>
            <person name="Kurtzman C.P."/>
            <person name="Blackwell M."/>
            <person name="Grigoriev I.V."/>
            <person name="Jeffries T.W."/>
        </authorList>
    </citation>
    <scope>NUCLEOTIDE SEQUENCE [LARGE SCALE GENOMIC DNA]</scope>
    <source>
        <strain evidence="11">NRRL Y-17324</strain>
    </source>
</reference>
<feature type="region of interest" description="Disordered" evidence="8">
    <location>
        <begin position="655"/>
        <end position="675"/>
    </location>
</feature>
<dbReference type="GO" id="GO:0005634">
    <property type="term" value="C:nucleus"/>
    <property type="evidence" value="ECO:0007669"/>
    <property type="project" value="UniProtKB-SubCell"/>
</dbReference>
<dbReference type="Pfam" id="PF00096">
    <property type="entry name" value="zf-C2H2"/>
    <property type="match status" value="2"/>
</dbReference>
<feature type="compositionally biased region" description="Polar residues" evidence="8">
    <location>
        <begin position="182"/>
        <end position="212"/>
    </location>
</feature>
<feature type="domain" description="C2H2-type" evidence="9">
    <location>
        <begin position="635"/>
        <end position="662"/>
    </location>
</feature>
<accession>A0A1E4SLH6</accession>
<gene>
    <name evidence="10" type="ORF">CANTADRAFT_89814</name>
</gene>
<feature type="compositionally biased region" description="Basic and acidic residues" evidence="8">
    <location>
        <begin position="666"/>
        <end position="675"/>
    </location>
</feature>
<keyword evidence="2" id="KW-0479">Metal-binding</keyword>
<dbReference type="FunFam" id="3.30.160.60:FF:000303">
    <property type="entry name" value="Zinc finger protein 41"/>
    <property type="match status" value="1"/>
</dbReference>
<dbReference type="STRING" id="984487.A0A1E4SLH6"/>
<dbReference type="PROSITE" id="PS00028">
    <property type="entry name" value="ZINC_FINGER_C2H2_1"/>
    <property type="match status" value="2"/>
</dbReference>
<feature type="region of interest" description="Disordered" evidence="8">
    <location>
        <begin position="457"/>
        <end position="518"/>
    </location>
</feature>
<dbReference type="Proteomes" id="UP000094285">
    <property type="component" value="Unassembled WGS sequence"/>
</dbReference>
<feature type="compositionally biased region" description="Low complexity" evidence="8">
    <location>
        <begin position="489"/>
        <end position="503"/>
    </location>
</feature>
<dbReference type="SUPFAM" id="SSF57667">
    <property type="entry name" value="beta-beta-alpha zinc fingers"/>
    <property type="match status" value="1"/>
</dbReference>
<keyword evidence="6" id="KW-0539">Nucleus</keyword>